<sequence length="86" mass="9334">MIWFSTDEFAKRYNVSHKTHAAGTKELMEVLLLTIERGSLSSGPTHSVFDTHRKRNAFRLTAVAQINAAAKPSPPPGGDGNGASPW</sequence>
<evidence type="ECO:0000313" key="2">
    <source>
        <dbReference type="EMBL" id="AII11355.1"/>
    </source>
</evidence>
<geneLocation type="plasmid" evidence="2 3">
    <name>pPDG4</name>
</geneLocation>
<dbReference type="RefSeq" id="WP_128644144.1">
    <property type="nucleotide sequence ID" value="NZ_CP008951.1"/>
</dbReference>
<dbReference type="Proteomes" id="UP000028488">
    <property type="component" value="Plasmid pPDG4"/>
</dbReference>
<evidence type="ECO:0000256" key="1">
    <source>
        <dbReference type="SAM" id="MobiDB-lite"/>
    </source>
</evidence>
<gene>
    <name evidence="2" type="ORF">EP51_45965</name>
</gene>
<organism evidence="2 3">
    <name type="scientific">Rhodococcus opacus</name>
    <name type="common">Nocardia opaca</name>
    <dbReference type="NCBI Taxonomy" id="37919"/>
    <lineage>
        <taxon>Bacteria</taxon>
        <taxon>Bacillati</taxon>
        <taxon>Actinomycetota</taxon>
        <taxon>Actinomycetes</taxon>
        <taxon>Mycobacteriales</taxon>
        <taxon>Nocardiaceae</taxon>
        <taxon>Rhodococcus</taxon>
    </lineage>
</organism>
<evidence type="ECO:0000313" key="3">
    <source>
        <dbReference type="Proteomes" id="UP000028488"/>
    </source>
</evidence>
<dbReference type="AlphaFoldDB" id="A0A076EZJ5"/>
<feature type="region of interest" description="Disordered" evidence="1">
    <location>
        <begin position="67"/>
        <end position="86"/>
    </location>
</feature>
<protein>
    <submittedName>
        <fullName evidence="2">Uncharacterized protein</fullName>
    </submittedName>
</protein>
<name>A0A076EZJ5_RHOOP</name>
<keyword evidence="2" id="KW-0614">Plasmid</keyword>
<reference evidence="2 3" key="1">
    <citation type="submission" date="2014-07" db="EMBL/GenBank/DDBJ databases">
        <title>Genome Sequence of Rhodococcus opacus Strain R7, a Biodegrader of Mono- and Polycyclic Aromatic Hydrocarbons.</title>
        <authorList>
            <person name="Di Gennaro P."/>
            <person name="Zampolli J."/>
            <person name="Presti I."/>
            <person name="Cappelletti M."/>
            <person name="D'Ursi P."/>
            <person name="Orro A."/>
            <person name="Mezzelani A."/>
            <person name="Milanesi L."/>
        </authorList>
    </citation>
    <scope>NUCLEOTIDE SEQUENCE [LARGE SCALE GENOMIC DNA]</scope>
    <source>
        <strain evidence="2 3">R7</strain>
        <plasmid evidence="2">pPDG4</plasmid>
    </source>
</reference>
<dbReference type="EMBL" id="CP008951">
    <property type="protein sequence ID" value="AII11355.1"/>
    <property type="molecule type" value="Genomic_DNA"/>
</dbReference>
<accession>A0A076EZJ5</accession>
<proteinExistence type="predicted"/>